<name>A0ABV7MGL6_9PROT</name>
<dbReference type="RefSeq" id="WP_373302887.1">
    <property type="nucleotide sequence ID" value="NZ_BMXU01000002.1"/>
</dbReference>
<feature type="domain" description="YhdP central" evidence="1">
    <location>
        <begin position="68"/>
        <end position="503"/>
    </location>
</feature>
<evidence type="ECO:0000259" key="1">
    <source>
        <dbReference type="Pfam" id="PF13116"/>
    </source>
</evidence>
<proteinExistence type="predicted"/>
<comment type="caution">
    <text evidence="2">The sequence shown here is derived from an EMBL/GenBank/DDBJ whole genome shotgun (WGS) entry which is preliminary data.</text>
</comment>
<dbReference type="EMBL" id="JBHRVA010000003">
    <property type="protein sequence ID" value="MFC3303411.1"/>
    <property type="molecule type" value="Genomic_DNA"/>
</dbReference>
<evidence type="ECO:0000313" key="3">
    <source>
        <dbReference type="Proteomes" id="UP001595607"/>
    </source>
</evidence>
<dbReference type="Pfam" id="PF13116">
    <property type="entry name" value="YhdP"/>
    <property type="match status" value="1"/>
</dbReference>
<dbReference type="InterPro" id="IPR025263">
    <property type="entry name" value="YhdP_central"/>
</dbReference>
<sequence>MNARGTFDAARRKLTFEELGSSYFASELKGFLALTFPEGFAGSPRLEADALLPGPLSPEEVLAGWPITLAREARMWVVDNLKSGVLTNLSYVADIPMGAIKPLVPLRDEDMRFTFDASDATVIYLPDMPPITGLEATATVLGNSFTVSAERGYVSGVRLTEAKLDMPRFTPAGATATFNTTLMGDIETILSALEEAGLVVFEEGVTYTPEDFDGMASFDLKVTWPLVAEPSLDDVKVMGEGAFARGSIDDVLPGIDASDAGGRVILTPEMLTVRGDGLAASAPAKFVWRQNLRGEMKADLAVTADLDTLTADMIGLPLRQFFRGEIKADIYARDLTPGSPMEISGDLTNASVSIPELGLSKPRGVSGLVQTTVAIPEPKSKDGTAGLVSLKQLKLSAPTFNIEGSGVFTQEGGVVRLELPRFFIEDRADLSLRLVTENQNLDLELTGEHADASALIDKMFGLSGDGGPLPGRSDLDVALNRVSLKNGVTLNDVTAQGQHDGKGFEQFILTAQIGEQGVLSATLDAPPTEELGFIEVESTDFGILMNGFFGIDSVTGGAGSIKGTTIEDGGFRGRFEVGELVVQDAPILAKILSFTSLDGAVAALNGEGIRFTKLEGDVWTKDGQIGLGDAKLVGSSLGVSATGVVDLDQNTIDVRGSIAPAYAVNSLLGSLPGIGRLFVSREGEGIVAFSYSITGDLDAPIVTVNTLSALTPGILRRIFEPVTRTEEETRRFLDEAIAEAQKQGDLDKAP</sequence>
<reference evidence="3" key="1">
    <citation type="journal article" date="2019" name="Int. J. Syst. Evol. Microbiol.">
        <title>The Global Catalogue of Microorganisms (GCM) 10K type strain sequencing project: providing services to taxonomists for standard genome sequencing and annotation.</title>
        <authorList>
            <consortium name="The Broad Institute Genomics Platform"/>
            <consortium name="The Broad Institute Genome Sequencing Center for Infectious Disease"/>
            <person name="Wu L."/>
            <person name="Ma J."/>
        </authorList>
    </citation>
    <scope>NUCLEOTIDE SEQUENCE [LARGE SCALE GENOMIC DNA]</scope>
    <source>
        <strain evidence="3">KCTC 22245</strain>
    </source>
</reference>
<accession>A0ABV7MGL6</accession>
<dbReference type="Proteomes" id="UP001595607">
    <property type="component" value="Unassembled WGS sequence"/>
</dbReference>
<keyword evidence="3" id="KW-1185">Reference proteome</keyword>
<gene>
    <name evidence="2" type="ORF">ACFONP_11780</name>
</gene>
<organism evidence="2 3">
    <name type="scientific">Parvularcula lutaonensis</name>
    <dbReference type="NCBI Taxonomy" id="491923"/>
    <lineage>
        <taxon>Bacteria</taxon>
        <taxon>Pseudomonadati</taxon>
        <taxon>Pseudomonadota</taxon>
        <taxon>Alphaproteobacteria</taxon>
        <taxon>Parvularculales</taxon>
        <taxon>Parvularculaceae</taxon>
        <taxon>Parvularcula</taxon>
    </lineage>
</organism>
<protein>
    <submittedName>
        <fullName evidence="2">AsmA-like C-terminal domain-containing protein</fullName>
    </submittedName>
</protein>
<evidence type="ECO:0000313" key="2">
    <source>
        <dbReference type="EMBL" id="MFC3303411.1"/>
    </source>
</evidence>